<keyword evidence="4" id="KW-1185">Reference proteome</keyword>
<feature type="compositionally biased region" description="Polar residues" evidence="1">
    <location>
        <begin position="328"/>
        <end position="344"/>
    </location>
</feature>
<dbReference type="InterPro" id="IPR036397">
    <property type="entry name" value="RNaseH_sf"/>
</dbReference>
<feature type="compositionally biased region" description="Basic and acidic residues" evidence="1">
    <location>
        <begin position="1"/>
        <end position="13"/>
    </location>
</feature>
<dbReference type="Proteomes" id="UP001151760">
    <property type="component" value="Unassembled WGS sequence"/>
</dbReference>
<reference evidence="3" key="1">
    <citation type="journal article" date="2022" name="Int. J. Mol. Sci.">
        <title>Draft Genome of Tanacetum Coccineum: Genomic Comparison of Closely Related Tanacetum-Family Plants.</title>
        <authorList>
            <person name="Yamashiro T."/>
            <person name="Shiraishi A."/>
            <person name="Nakayama K."/>
            <person name="Satake H."/>
        </authorList>
    </citation>
    <scope>NUCLEOTIDE SEQUENCE</scope>
</reference>
<dbReference type="InterPro" id="IPR039537">
    <property type="entry name" value="Retrotran_Ty1/copia-like"/>
</dbReference>
<dbReference type="SUPFAM" id="SSF53098">
    <property type="entry name" value="Ribonuclease H-like"/>
    <property type="match status" value="1"/>
</dbReference>
<dbReference type="InterPro" id="IPR012337">
    <property type="entry name" value="RNaseH-like_sf"/>
</dbReference>
<proteinExistence type="predicted"/>
<feature type="compositionally biased region" description="Basic residues" evidence="1">
    <location>
        <begin position="14"/>
        <end position="25"/>
    </location>
</feature>
<dbReference type="PROSITE" id="PS50994">
    <property type="entry name" value="INTEGRASE"/>
    <property type="match status" value="1"/>
</dbReference>
<dbReference type="Pfam" id="PF13976">
    <property type="entry name" value="gag_pre-integrs"/>
    <property type="match status" value="1"/>
</dbReference>
<dbReference type="InterPro" id="IPR025724">
    <property type="entry name" value="GAG-pre-integrase_dom"/>
</dbReference>
<gene>
    <name evidence="3" type="ORF">Tco_0860310</name>
</gene>
<dbReference type="EMBL" id="BQNB010013216">
    <property type="protein sequence ID" value="GJT13268.1"/>
    <property type="molecule type" value="Genomic_DNA"/>
</dbReference>
<dbReference type="Gene3D" id="3.30.420.10">
    <property type="entry name" value="Ribonuclease H-like superfamily/Ribonuclease H"/>
    <property type="match status" value="1"/>
</dbReference>
<dbReference type="InterPro" id="IPR001584">
    <property type="entry name" value="Integrase_cat-core"/>
</dbReference>
<dbReference type="PANTHER" id="PTHR42648:SF21">
    <property type="entry name" value="CYSTEINE-RICH RLK (RECEPTOR-LIKE PROTEIN KINASE) 8"/>
    <property type="match status" value="1"/>
</dbReference>
<feature type="compositionally biased region" description="Acidic residues" evidence="1">
    <location>
        <begin position="35"/>
        <end position="45"/>
    </location>
</feature>
<protein>
    <submittedName>
        <fullName evidence="3">Retrovirus-related pol polyprotein from transposon TNT 1-94</fullName>
    </submittedName>
</protein>
<organism evidence="3 4">
    <name type="scientific">Tanacetum coccineum</name>
    <dbReference type="NCBI Taxonomy" id="301880"/>
    <lineage>
        <taxon>Eukaryota</taxon>
        <taxon>Viridiplantae</taxon>
        <taxon>Streptophyta</taxon>
        <taxon>Embryophyta</taxon>
        <taxon>Tracheophyta</taxon>
        <taxon>Spermatophyta</taxon>
        <taxon>Magnoliopsida</taxon>
        <taxon>eudicotyledons</taxon>
        <taxon>Gunneridae</taxon>
        <taxon>Pentapetalae</taxon>
        <taxon>asterids</taxon>
        <taxon>campanulids</taxon>
        <taxon>Asterales</taxon>
        <taxon>Asteraceae</taxon>
        <taxon>Asteroideae</taxon>
        <taxon>Anthemideae</taxon>
        <taxon>Anthemidinae</taxon>
        <taxon>Tanacetum</taxon>
    </lineage>
</organism>
<comment type="caution">
    <text evidence="3">The sequence shown here is derived from an EMBL/GenBank/DDBJ whole genome shotgun (WGS) entry which is preliminary data.</text>
</comment>
<name>A0ABQ5BFD7_9ASTR</name>
<feature type="region of interest" description="Disordered" evidence="1">
    <location>
        <begin position="1"/>
        <end position="64"/>
    </location>
</feature>
<reference evidence="3" key="2">
    <citation type="submission" date="2022-01" db="EMBL/GenBank/DDBJ databases">
        <authorList>
            <person name="Yamashiro T."/>
            <person name="Shiraishi A."/>
            <person name="Satake H."/>
            <person name="Nakayama K."/>
        </authorList>
    </citation>
    <scope>NUCLEOTIDE SEQUENCE</scope>
</reference>
<dbReference type="PANTHER" id="PTHR42648">
    <property type="entry name" value="TRANSPOSASE, PUTATIVE-RELATED"/>
    <property type="match status" value="1"/>
</dbReference>
<evidence type="ECO:0000313" key="4">
    <source>
        <dbReference type="Proteomes" id="UP001151760"/>
    </source>
</evidence>
<sequence>EKVAEVKEEELVKRTGKRKKQKARKGINVDKSAQEDSETDKEESVEAMNPTPLTTKSDSVKYGTNRPEDAYDRVLWSDLRTMFDPPLNEDAIWSLPLQQKMIVQLILFIVDSGCTNHMTGNIKLYLVQGNITINKVYYVDGLNHNLFSVGQFCDADLEVAFHKSTCFVRDLQGINLLTGNCGSDLYTISLQEMTSLTPICFMTKALPTQAWLWHRRLSHLKFDYINLLPKKDIVIGLPKLKYVKDQLVPHWVVKLKQQRSSFKDKGTEFLNKTFHAHFKEEGIEHQTSTPRTPEQNGVVERWKPYLVEGLVPQRQKASDYDNFGPIPQLQNVSPSADTTTPSQQELDLLFGPLYDEFFNASTSSVNKSSYPNG</sequence>
<evidence type="ECO:0000256" key="1">
    <source>
        <dbReference type="SAM" id="MobiDB-lite"/>
    </source>
</evidence>
<feature type="domain" description="Integrase catalytic" evidence="2">
    <location>
        <begin position="264"/>
        <end position="373"/>
    </location>
</feature>
<evidence type="ECO:0000259" key="2">
    <source>
        <dbReference type="PROSITE" id="PS50994"/>
    </source>
</evidence>
<feature type="non-terminal residue" evidence="3">
    <location>
        <position position="1"/>
    </location>
</feature>
<accession>A0ABQ5BFD7</accession>
<evidence type="ECO:0000313" key="3">
    <source>
        <dbReference type="EMBL" id="GJT13268.1"/>
    </source>
</evidence>
<feature type="region of interest" description="Disordered" evidence="1">
    <location>
        <begin position="320"/>
        <end position="344"/>
    </location>
</feature>